<comment type="caution">
    <text evidence="1">The sequence shown here is derived from an EMBL/GenBank/DDBJ whole genome shotgun (WGS) entry which is preliminary data.</text>
</comment>
<evidence type="ECO:0000313" key="1">
    <source>
        <dbReference type="EMBL" id="KAK3063840.1"/>
    </source>
</evidence>
<reference evidence="1" key="1">
    <citation type="submission" date="2024-09" db="EMBL/GenBank/DDBJ databases">
        <title>Black Yeasts Isolated from many extreme environments.</title>
        <authorList>
            <person name="Coleine C."/>
            <person name="Stajich J.E."/>
            <person name="Selbmann L."/>
        </authorList>
    </citation>
    <scope>NUCLEOTIDE SEQUENCE</scope>
    <source>
        <strain evidence="1">CCFEE 5737</strain>
    </source>
</reference>
<organism evidence="1 2">
    <name type="scientific">Coniosporium uncinatum</name>
    <dbReference type="NCBI Taxonomy" id="93489"/>
    <lineage>
        <taxon>Eukaryota</taxon>
        <taxon>Fungi</taxon>
        <taxon>Dikarya</taxon>
        <taxon>Ascomycota</taxon>
        <taxon>Pezizomycotina</taxon>
        <taxon>Dothideomycetes</taxon>
        <taxon>Dothideomycetes incertae sedis</taxon>
        <taxon>Coniosporium</taxon>
    </lineage>
</organism>
<gene>
    <name evidence="1" type="ORF">LTS18_012331</name>
</gene>
<evidence type="ECO:0000313" key="2">
    <source>
        <dbReference type="Proteomes" id="UP001186974"/>
    </source>
</evidence>
<name>A0ACC3D985_9PEZI</name>
<dbReference type="Proteomes" id="UP001186974">
    <property type="component" value="Unassembled WGS sequence"/>
</dbReference>
<dbReference type="EMBL" id="JAWDJW010006701">
    <property type="protein sequence ID" value="KAK3063840.1"/>
    <property type="molecule type" value="Genomic_DNA"/>
</dbReference>
<proteinExistence type="predicted"/>
<accession>A0ACC3D985</accession>
<sequence length="146" mass="16076">MLEPDEAGEDEDENEVTFILGDEYEDCASPHQYLEAWAPGRPRARKEKRRTYDPALLLEDSRLFTPTASAGIPATFASNSGTGNSQQHDAMAGIIGANGYEINLETFGGRLVEQYAGTKVVGKRKRDDGSLGDGVQERKRHCGSWR</sequence>
<protein>
    <submittedName>
        <fullName evidence="1">Uncharacterized protein</fullName>
    </submittedName>
</protein>
<keyword evidence="2" id="KW-1185">Reference proteome</keyword>